<dbReference type="Pfam" id="PF02618">
    <property type="entry name" value="YceG"/>
    <property type="match status" value="1"/>
</dbReference>
<dbReference type="GO" id="GO:0005886">
    <property type="term" value="C:plasma membrane"/>
    <property type="evidence" value="ECO:0007669"/>
    <property type="project" value="UniProtKB-UniRule"/>
</dbReference>
<dbReference type="CDD" id="cd08010">
    <property type="entry name" value="MltG_like"/>
    <property type="match status" value="1"/>
</dbReference>
<dbReference type="GO" id="GO:0009252">
    <property type="term" value="P:peptidoglycan biosynthetic process"/>
    <property type="evidence" value="ECO:0007669"/>
    <property type="project" value="UniProtKB-UniRule"/>
</dbReference>
<accession>A0A2A5WSI6</accession>
<evidence type="ECO:0000256" key="6">
    <source>
        <dbReference type="ARBA" id="ARBA00023316"/>
    </source>
</evidence>
<keyword evidence="2 7" id="KW-0812">Transmembrane</keyword>
<sequence>MSVMKQRLLGTGLVSLSILAVGLGTAMILFGQYARQPLNVENDGVIHITPGMSVTHLAKGLSEKEIISSSDSFYYYVRVANWVDDSSIKAGEYEVRPGETVGEAVIRFQAGDVIQHRLTFPEGLTISQWRDHMRAQPGIVATKHATDMDLMRAIEPGIDYAPEGMFYPDTYYYRRGDSELSVLRRAYLRMKSVLSEEWQNRGETPLATAYETLILASIVEKETGLSSERKMIASVFVNRLRQGQRLESDPTVIYGIPDFDGDITRQHLRTTTPYNTYRRHGLPPTPICSPGRAAINAVLNPALSDYFYFVSRGDGSSQFSRTLEEHQAAVRRYQLGTP</sequence>
<reference evidence="8 9" key="1">
    <citation type="submission" date="2017-08" db="EMBL/GenBank/DDBJ databases">
        <title>Fine stratification of microbial communities through a metagenomic profile of the photic zone.</title>
        <authorList>
            <person name="Haro-Moreno J.M."/>
            <person name="Lopez-Perez M."/>
            <person name="De La Torre J."/>
            <person name="Picazo A."/>
            <person name="Camacho A."/>
            <person name="Rodriguez-Valera F."/>
        </authorList>
    </citation>
    <scope>NUCLEOTIDE SEQUENCE [LARGE SCALE GENOMIC DNA]</scope>
    <source>
        <strain evidence="8">MED-G24</strain>
    </source>
</reference>
<dbReference type="GO" id="GO:0008932">
    <property type="term" value="F:lytic endotransglycosylase activity"/>
    <property type="evidence" value="ECO:0007669"/>
    <property type="project" value="UniProtKB-UniRule"/>
</dbReference>
<keyword evidence="3 7" id="KW-1133">Transmembrane helix</keyword>
<keyword evidence="1 7" id="KW-1003">Cell membrane</keyword>
<organism evidence="8 9">
    <name type="scientific">OM182 bacterium MED-G24</name>
    <dbReference type="NCBI Taxonomy" id="1986255"/>
    <lineage>
        <taxon>Bacteria</taxon>
        <taxon>Pseudomonadati</taxon>
        <taxon>Pseudomonadota</taxon>
        <taxon>Gammaproteobacteria</taxon>
        <taxon>OMG group</taxon>
        <taxon>OM182 clade</taxon>
    </lineage>
</organism>
<dbReference type="InterPro" id="IPR003770">
    <property type="entry name" value="MLTG-like"/>
</dbReference>
<dbReference type="EMBL" id="NTKD01000029">
    <property type="protein sequence ID" value="PDH39096.1"/>
    <property type="molecule type" value="Genomic_DNA"/>
</dbReference>
<dbReference type="NCBIfam" id="TIGR00247">
    <property type="entry name" value="endolytic transglycosylase MltG"/>
    <property type="match status" value="1"/>
</dbReference>
<dbReference type="Gene3D" id="3.30.160.60">
    <property type="entry name" value="Classic Zinc Finger"/>
    <property type="match status" value="1"/>
</dbReference>
<name>A0A2A5WSI6_9GAMM</name>
<dbReference type="HAMAP" id="MF_02065">
    <property type="entry name" value="MltG"/>
    <property type="match status" value="1"/>
</dbReference>
<dbReference type="PANTHER" id="PTHR30518">
    <property type="entry name" value="ENDOLYTIC MUREIN TRANSGLYCOSYLASE"/>
    <property type="match status" value="1"/>
</dbReference>
<evidence type="ECO:0000256" key="5">
    <source>
        <dbReference type="ARBA" id="ARBA00023239"/>
    </source>
</evidence>
<dbReference type="AlphaFoldDB" id="A0A2A5WSI6"/>
<protein>
    <recommendedName>
        <fullName evidence="7">Endolytic murein transglycosylase</fullName>
        <ecNumber evidence="7">4.2.2.29</ecNumber>
    </recommendedName>
    <alternativeName>
        <fullName evidence="7">Peptidoglycan lytic transglycosylase</fullName>
    </alternativeName>
    <alternativeName>
        <fullName evidence="7">Peptidoglycan polymerization terminase</fullName>
    </alternativeName>
</protein>
<dbReference type="EC" id="4.2.2.29" evidence="7"/>
<gene>
    <name evidence="7" type="primary">mltG</name>
    <name evidence="8" type="ORF">CNE99_06185</name>
</gene>
<evidence type="ECO:0000256" key="3">
    <source>
        <dbReference type="ARBA" id="ARBA00022989"/>
    </source>
</evidence>
<evidence type="ECO:0000256" key="2">
    <source>
        <dbReference type="ARBA" id="ARBA00022692"/>
    </source>
</evidence>
<keyword evidence="4 7" id="KW-0472">Membrane</keyword>
<proteinExistence type="inferred from homology"/>
<dbReference type="Gene3D" id="3.30.1490.480">
    <property type="entry name" value="Endolytic murein transglycosylase"/>
    <property type="match status" value="1"/>
</dbReference>
<comment type="function">
    <text evidence="7">Functions as a peptidoglycan terminase that cleaves nascent peptidoglycan strands endolytically to terminate their elongation.</text>
</comment>
<evidence type="ECO:0000313" key="9">
    <source>
        <dbReference type="Proteomes" id="UP000219327"/>
    </source>
</evidence>
<keyword evidence="7" id="KW-0997">Cell inner membrane</keyword>
<comment type="catalytic activity">
    <reaction evidence="7">
        <text>a peptidoglycan chain = a peptidoglycan chain with N-acetyl-1,6-anhydromuramyl-[peptide] at the reducing end + a peptidoglycan chain with N-acetylglucosamine at the non-reducing end.</text>
        <dbReference type="EC" id="4.2.2.29"/>
    </reaction>
</comment>
<evidence type="ECO:0000313" key="8">
    <source>
        <dbReference type="EMBL" id="PDH39096.1"/>
    </source>
</evidence>
<evidence type="ECO:0000256" key="1">
    <source>
        <dbReference type="ARBA" id="ARBA00022475"/>
    </source>
</evidence>
<evidence type="ECO:0000256" key="4">
    <source>
        <dbReference type="ARBA" id="ARBA00023136"/>
    </source>
</evidence>
<dbReference type="Proteomes" id="UP000219327">
    <property type="component" value="Unassembled WGS sequence"/>
</dbReference>
<keyword evidence="5 7" id="KW-0456">Lyase</keyword>
<keyword evidence="6 7" id="KW-0961">Cell wall biogenesis/degradation</keyword>
<comment type="caution">
    <text evidence="8">The sequence shown here is derived from an EMBL/GenBank/DDBJ whole genome shotgun (WGS) entry which is preliminary data.</text>
</comment>
<evidence type="ECO:0000256" key="7">
    <source>
        <dbReference type="HAMAP-Rule" id="MF_02065"/>
    </source>
</evidence>
<feature type="site" description="Important for catalytic activity" evidence="7">
    <location>
        <position position="222"/>
    </location>
</feature>
<dbReference type="GO" id="GO:0071555">
    <property type="term" value="P:cell wall organization"/>
    <property type="evidence" value="ECO:0007669"/>
    <property type="project" value="UniProtKB-KW"/>
</dbReference>
<comment type="similarity">
    <text evidence="7">Belongs to the transglycosylase MltG family.</text>
</comment>
<dbReference type="PANTHER" id="PTHR30518:SF2">
    <property type="entry name" value="ENDOLYTIC MUREIN TRANSGLYCOSYLASE"/>
    <property type="match status" value="1"/>
</dbReference>